<gene>
    <name evidence="1" type="ORF">ElyMa_001959500</name>
</gene>
<comment type="caution">
    <text evidence="1">The sequence shown here is derived from an EMBL/GenBank/DDBJ whole genome shotgun (WGS) entry which is preliminary data.</text>
</comment>
<accession>A0AAV4EYW8</accession>
<name>A0AAV4EYW8_9GAST</name>
<protein>
    <submittedName>
        <fullName evidence="1">Uncharacterized protein</fullName>
    </submittedName>
</protein>
<evidence type="ECO:0000313" key="2">
    <source>
        <dbReference type="Proteomes" id="UP000762676"/>
    </source>
</evidence>
<dbReference type="Proteomes" id="UP000762676">
    <property type="component" value="Unassembled WGS sequence"/>
</dbReference>
<keyword evidence="2" id="KW-1185">Reference proteome</keyword>
<sequence>MAHLLRPAGITYPESERFRNYLVRPPASQQKERTMVICCERPVIGRNECRADVRCRILDGDTPVSIKLGPNCSDVVTGFCEVNDCRPRPPLTQPGLLCHTERVERCPQPPPQPCKSFTMRRLCPDPCPEPRRDPCPPCQTSCPPYPNPCSRPRQRPCTAVCREEPRLVTAICREDPRLVKETVTSHTYTYQY</sequence>
<proteinExistence type="predicted"/>
<reference evidence="1 2" key="1">
    <citation type="journal article" date="2021" name="Elife">
        <title>Chloroplast acquisition without the gene transfer in kleptoplastic sea slugs, Plakobranchus ocellatus.</title>
        <authorList>
            <person name="Maeda T."/>
            <person name="Takahashi S."/>
            <person name="Yoshida T."/>
            <person name="Shimamura S."/>
            <person name="Takaki Y."/>
            <person name="Nagai Y."/>
            <person name="Toyoda A."/>
            <person name="Suzuki Y."/>
            <person name="Arimoto A."/>
            <person name="Ishii H."/>
            <person name="Satoh N."/>
            <person name="Nishiyama T."/>
            <person name="Hasebe M."/>
            <person name="Maruyama T."/>
            <person name="Minagawa J."/>
            <person name="Obokata J."/>
            <person name="Shigenobu S."/>
        </authorList>
    </citation>
    <scope>NUCLEOTIDE SEQUENCE [LARGE SCALE GENOMIC DNA]</scope>
</reference>
<dbReference type="AlphaFoldDB" id="A0AAV4EYW8"/>
<dbReference type="EMBL" id="BMAT01003988">
    <property type="protein sequence ID" value="GFR65956.1"/>
    <property type="molecule type" value="Genomic_DNA"/>
</dbReference>
<organism evidence="1 2">
    <name type="scientific">Elysia marginata</name>
    <dbReference type="NCBI Taxonomy" id="1093978"/>
    <lineage>
        <taxon>Eukaryota</taxon>
        <taxon>Metazoa</taxon>
        <taxon>Spiralia</taxon>
        <taxon>Lophotrochozoa</taxon>
        <taxon>Mollusca</taxon>
        <taxon>Gastropoda</taxon>
        <taxon>Heterobranchia</taxon>
        <taxon>Euthyneura</taxon>
        <taxon>Panpulmonata</taxon>
        <taxon>Sacoglossa</taxon>
        <taxon>Placobranchoidea</taxon>
        <taxon>Plakobranchidae</taxon>
        <taxon>Elysia</taxon>
    </lineage>
</organism>
<evidence type="ECO:0000313" key="1">
    <source>
        <dbReference type="EMBL" id="GFR65956.1"/>
    </source>
</evidence>